<keyword evidence="2" id="KW-0732">Signal</keyword>
<sequence>MSKTVTTIVMSLALAGAALPAAASAQASVRPGAAAGAAVPALPAPGSWATGWSAVISDTRAPTVKYLALISPTGERKPVGTVAAGTTVLDVRHDARMIITRSKVVEGTPTVFTLWDAATATGRRINVPAGQGLDFGPGDQLIAQEGYPNPRVTVRSKEGAVVRTLSVPTDGQPAVSPGGTTYMVSRGNDIGIYDVVANRLVRAIPNQNPGVSCTALGLWSDGQMRFGCYDIPGNSAVYKASASTGAVTHLAGVVSDAGTVFATNPIAAQTFWSDSCQGGGTALVKDGKPVWVNPTGPWGAGTHNVRTVAGSGTSLWMTVGWTCAEDNQKTSLARYNTSTGAVTVLAGPGSPGDQGTVRSAQSVDGLT</sequence>
<name>A0A0K1JEP6_9MICO</name>
<feature type="compositionally biased region" description="Polar residues" evidence="1">
    <location>
        <begin position="356"/>
        <end position="367"/>
    </location>
</feature>
<dbReference type="Proteomes" id="UP000066480">
    <property type="component" value="Chromosome"/>
</dbReference>
<evidence type="ECO:0000256" key="1">
    <source>
        <dbReference type="SAM" id="MobiDB-lite"/>
    </source>
</evidence>
<gene>
    <name evidence="3" type="ORF">VV02_03790</name>
</gene>
<dbReference type="EMBL" id="CP011112">
    <property type="protein sequence ID" value="AKU15187.1"/>
    <property type="molecule type" value="Genomic_DNA"/>
</dbReference>
<keyword evidence="4" id="KW-1185">Reference proteome</keyword>
<feature type="region of interest" description="Disordered" evidence="1">
    <location>
        <begin position="346"/>
        <end position="367"/>
    </location>
</feature>
<dbReference type="STRING" id="571913.VV02_03790"/>
<feature type="signal peptide" evidence="2">
    <location>
        <begin position="1"/>
        <end position="27"/>
    </location>
</feature>
<dbReference type="OrthoDB" id="1049785at2"/>
<feature type="chain" id="PRO_5005461969" evidence="2">
    <location>
        <begin position="28"/>
        <end position="367"/>
    </location>
</feature>
<dbReference type="RefSeq" id="WP_052589936.1">
    <property type="nucleotide sequence ID" value="NZ_CP011112.1"/>
</dbReference>
<accession>A0A0K1JEP6</accession>
<protein>
    <submittedName>
        <fullName evidence="3">Uncharacterized protein</fullName>
    </submittedName>
</protein>
<evidence type="ECO:0000256" key="2">
    <source>
        <dbReference type="SAM" id="SignalP"/>
    </source>
</evidence>
<evidence type="ECO:0000313" key="3">
    <source>
        <dbReference type="EMBL" id="AKU15187.1"/>
    </source>
</evidence>
<dbReference type="SUPFAM" id="SSF82171">
    <property type="entry name" value="DPP6 N-terminal domain-like"/>
    <property type="match status" value="1"/>
</dbReference>
<dbReference type="AlphaFoldDB" id="A0A0K1JEP6"/>
<organism evidence="3 4">
    <name type="scientific">Luteipulveratus mongoliensis</name>
    <dbReference type="NCBI Taxonomy" id="571913"/>
    <lineage>
        <taxon>Bacteria</taxon>
        <taxon>Bacillati</taxon>
        <taxon>Actinomycetota</taxon>
        <taxon>Actinomycetes</taxon>
        <taxon>Micrococcales</taxon>
        <taxon>Dermacoccaceae</taxon>
        <taxon>Luteipulveratus</taxon>
    </lineage>
</organism>
<dbReference type="KEGG" id="lmoi:VV02_03790"/>
<proteinExistence type="predicted"/>
<evidence type="ECO:0000313" key="4">
    <source>
        <dbReference type="Proteomes" id="UP000066480"/>
    </source>
</evidence>
<reference evidence="3 4" key="1">
    <citation type="submission" date="2015-03" db="EMBL/GenBank/DDBJ databases">
        <title>Luteipulveratus halotolerans sp. nov., a novel actinobacterium (Dermacoccaceae) from Sarawak, Malaysia.</title>
        <authorList>
            <person name="Juboi H."/>
            <person name="Basik A."/>
            <person name="Shamsul S.S."/>
            <person name="Arnold P."/>
            <person name="Schmitt E.K."/>
            <person name="Sanglier J.-J."/>
            <person name="Yeo T."/>
        </authorList>
    </citation>
    <scope>NUCLEOTIDE SEQUENCE [LARGE SCALE GENOMIC DNA]</scope>
    <source>
        <strain evidence="3 4">MN07-A0370</strain>
    </source>
</reference>